<dbReference type="Gene3D" id="3.20.80.10">
    <property type="entry name" value="Regulatory factor, effector binding domain"/>
    <property type="match status" value="1"/>
</dbReference>
<dbReference type="Proteomes" id="UP001596113">
    <property type="component" value="Unassembled WGS sequence"/>
</dbReference>
<proteinExistence type="predicted"/>
<keyword evidence="3" id="KW-1185">Reference proteome</keyword>
<evidence type="ECO:0000313" key="3">
    <source>
        <dbReference type="Proteomes" id="UP001596113"/>
    </source>
</evidence>
<dbReference type="InterPro" id="IPR011256">
    <property type="entry name" value="Reg_factor_effector_dom_sf"/>
</dbReference>
<dbReference type="RefSeq" id="WP_378140502.1">
    <property type="nucleotide sequence ID" value="NZ_JBHSMI010000068.1"/>
</dbReference>
<name>A0ABW0I4V2_9BACL</name>
<dbReference type="SMART" id="SM00871">
    <property type="entry name" value="AraC_E_bind"/>
    <property type="match status" value="1"/>
</dbReference>
<dbReference type="Pfam" id="PF14526">
    <property type="entry name" value="Cass2"/>
    <property type="match status" value="1"/>
</dbReference>
<accession>A0ABW0I4V2</accession>
<feature type="domain" description="AraC effector-binding" evidence="1">
    <location>
        <begin position="2"/>
        <end position="153"/>
    </location>
</feature>
<dbReference type="InterPro" id="IPR010499">
    <property type="entry name" value="AraC_E-bd"/>
</dbReference>
<gene>
    <name evidence="2" type="ORF">ACFPOF_33345</name>
</gene>
<organism evidence="2 3">
    <name type="scientific">Cohnella soli</name>
    <dbReference type="NCBI Taxonomy" id="425005"/>
    <lineage>
        <taxon>Bacteria</taxon>
        <taxon>Bacillati</taxon>
        <taxon>Bacillota</taxon>
        <taxon>Bacilli</taxon>
        <taxon>Bacillales</taxon>
        <taxon>Paenibacillaceae</taxon>
        <taxon>Cohnella</taxon>
    </lineage>
</organism>
<sequence length="153" mass="17424">MMKMIELKGMMLVGIRIVCPSDQYAIEIPKAAIQLKNRLNEITGIVNCDGFIGAFVVEELSEADDGYWVCVEVDMFGEIPAGMVTLTIPAQKYAMIRHSGPNTSIHDTYESLHRWEAEQGLERLKGAWHLEISRKWYEANSDEIEIDLYDTVR</sequence>
<comment type="caution">
    <text evidence="2">The sequence shown here is derived from an EMBL/GenBank/DDBJ whole genome shotgun (WGS) entry which is preliminary data.</text>
</comment>
<protein>
    <submittedName>
        <fullName evidence="2">GyrI-like domain-containing protein</fullName>
    </submittedName>
</protein>
<evidence type="ECO:0000313" key="2">
    <source>
        <dbReference type="EMBL" id="MFC5407633.1"/>
    </source>
</evidence>
<evidence type="ECO:0000259" key="1">
    <source>
        <dbReference type="SMART" id="SM00871"/>
    </source>
</evidence>
<dbReference type="SUPFAM" id="SSF55136">
    <property type="entry name" value="Probable bacterial effector-binding domain"/>
    <property type="match status" value="1"/>
</dbReference>
<reference evidence="3" key="1">
    <citation type="journal article" date="2019" name="Int. J. Syst. Evol. Microbiol.">
        <title>The Global Catalogue of Microorganisms (GCM) 10K type strain sequencing project: providing services to taxonomists for standard genome sequencing and annotation.</title>
        <authorList>
            <consortium name="The Broad Institute Genomics Platform"/>
            <consortium name="The Broad Institute Genome Sequencing Center for Infectious Disease"/>
            <person name="Wu L."/>
            <person name="Ma J."/>
        </authorList>
    </citation>
    <scope>NUCLEOTIDE SEQUENCE [LARGE SCALE GENOMIC DNA]</scope>
    <source>
        <strain evidence="3">CGMCC 1.18575</strain>
    </source>
</reference>
<dbReference type="InterPro" id="IPR029441">
    <property type="entry name" value="Cass2"/>
</dbReference>
<dbReference type="EMBL" id="JBHSMI010000068">
    <property type="protein sequence ID" value="MFC5407633.1"/>
    <property type="molecule type" value="Genomic_DNA"/>
</dbReference>